<dbReference type="Gene3D" id="6.10.250.1920">
    <property type="match status" value="1"/>
</dbReference>
<keyword evidence="5" id="KW-0372">Hormone</keyword>
<dbReference type="AlphaFoldDB" id="A0ABD1KVU4"/>
<evidence type="ECO:0000313" key="10">
    <source>
        <dbReference type="EMBL" id="KAL2103283.1"/>
    </source>
</evidence>
<evidence type="ECO:0000259" key="9">
    <source>
        <dbReference type="SMART" id="SM00039"/>
    </source>
</evidence>
<reference evidence="10 11" key="1">
    <citation type="submission" date="2024-09" db="EMBL/GenBank/DDBJ databases">
        <title>A chromosome-level genome assembly of Gray's grenadier anchovy, Coilia grayii.</title>
        <authorList>
            <person name="Fu Z."/>
        </authorList>
    </citation>
    <scope>NUCLEOTIDE SEQUENCE [LARGE SCALE GENOMIC DNA]</scope>
    <source>
        <strain evidence="10">G4</strain>
        <tissue evidence="10">Muscle</tissue>
    </source>
</reference>
<keyword evidence="6 8" id="KW-0732">Signal</keyword>
<name>A0ABD1KVU4_9TELE</name>
<keyword evidence="4" id="KW-0165">Cleavage on pair of basic residues</keyword>
<dbReference type="Pfam" id="PF00473">
    <property type="entry name" value="CRF"/>
    <property type="match status" value="1"/>
</dbReference>
<dbReference type="GO" id="GO:0005576">
    <property type="term" value="C:extracellular region"/>
    <property type="evidence" value="ECO:0007669"/>
    <property type="project" value="UniProtKB-SubCell"/>
</dbReference>
<comment type="caution">
    <text evidence="10">The sequence shown here is derived from an EMBL/GenBank/DDBJ whole genome shotgun (WGS) entry which is preliminary data.</text>
</comment>
<evidence type="ECO:0000256" key="6">
    <source>
        <dbReference type="ARBA" id="ARBA00022729"/>
    </source>
</evidence>
<organism evidence="10 11">
    <name type="scientific">Coilia grayii</name>
    <name type="common">Gray's grenadier anchovy</name>
    <dbReference type="NCBI Taxonomy" id="363190"/>
    <lineage>
        <taxon>Eukaryota</taxon>
        <taxon>Metazoa</taxon>
        <taxon>Chordata</taxon>
        <taxon>Craniata</taxon>
        <taxon>Vertebrata</taxon>
        <taxon>Euteleostomi</taxon>
        <taxon>Actinopterygii</taxon>
        <taxon>Neopterygii</taxon>
        <taxon>Teleostei</taxon>
        <taxon>Clupei</taxon>
        <taxon>Clupeiformes</taxon>
        <taxon>Clupeoidei</taxon>
        <taxon>Engraulidae</taxon>
        <taxon>Coilinae</taxon>
        <taxon>Coilia</taxon>
    </lineage>
</organism>
<keyword evidence="3" id="KW-0964">Secreted</keyword>
<dbReference type="Proteomes" id="UP001591681">
    <property type="component" value="Unassembled WGS sequence"/>
</dbReference>
<evidence type="ECO:0000256" key="3">
    <source>
        <dbReference type="ARBA" id="ARBA00022525"/>
    </source>
</evidence>
<evidence type="ECO:0000313" key="11">
    <source>
        <dbReference type="Proteomes" id="UP001591681"/>
    </source>
</evidence>
<evidence type="ECO:0000256" key="5">
    <source>
        <dbReference type="ARBA" id="ARBA00022702"/>
    </source>
</evidence>
<feature type="region of interest" description="Disordered" evidence="7">
    <location>
        <begin position="134"/>
        <end position="154"/>
    </location>
</feature>
<dbReference type="PANTHER" id="PTHR15035">
    <property type="entry name" value="CORTICOLIBERIN/UROCORTIN"/>
    <property type="match status" value="1"/>
</dbReference>
<dbReference type="PANTHER" id="PTHR15035:SF9">
    <property type="entry name" value="CORTICOLIBERIN"/>
    <property type="match status" value="1"/>
</dbReference>
<keyword evidence="11" id="KW-1185">Reference proteome</keyword>
<evidence type="ECO:0000256" key="4">
    <source>
        <dbReference type="ARBA" id="ARBA00022685"/>
    </source>
</evidence>
<dbReference type="PRINTS" id="PR01612">
    <property type="entry name" value="CRFFAMILY"/>
</dbReference>
<dbReference type="EMBL" id="JBHFQA010000001">
    <property type="protein sequence ID" value="KAL2103283.1"/>
    <property type="molecule type" value="Genomic_DNA"/>
</dbReference>
<accession>A0ABD1KVU4</accession>
<feature type="domain" description="Corticotropin-releasing factor" evidence="9">
    <location>
        <begin position="113"/>
        <end position="152"/>
    </location>
</feature>
<comment type="similarity">
    <text evidence="2">Belongs to the sauvagine/corticotropin-releasing factor/urotensin I family.</text>
</comment>
<proteinExistence type="inferred from homology"/>
<protein>
    <recommendedName>
        <fullName evidence="9">Corticotropin-releasing factor domain-containing protein</fullName>
    </recommendedName>
</protein>
<dbReference type="InterPro" id="IPR000187">
    <property type="entry name" value="CRF"/>
</dbReference>
<evidence type="ECO:0000256" key="2">
    <source>
        <dbReference type="ARBA" id="ARBA00009287"/>
    </source>
</evidence>
<evidence type="ECO:0000256" key="1">
    <source>
        <dbReference type="ARBA" id="ARBA00004613"/>
    </source>
</evidence>
<dbReference type="InterPro" id="IPR003620">
    <property type="entry name" value="Urocortin_CRF"/>
</dbReference>
<comment type="subcellular location">
    <subcellularLocation>
        <location evidence="1">Secreted</location>
    </subcellularLocation>
</comment>
<dbReference type="GO" id="GO:0005179">
    <property type="term" value="F:hormone activity"/>
    <property type="evidence" value="ECO:0007669"/>
    <property type="project" value="UniProtKB-KW"/>
</dbReference>
<gene>
    <name evidence="10" type="ORF">ACEWY4_000151</name>
</gene>
<dbReference type="SMART" id="SM00039">
    <property type="entry name" value="CRF"/>
    <property type="match status" value="1"/>
</dbReference>
<feature type="region of interest" description="Disordered" evidence="7">
    <location>
        <begin position="71"/>
        <end position="90"/>
    </location>
</feature>
<sequence>MRGPIAHLLLSGMLLSVYFPWRYCHPVDIFSHGSQRLPSAMCSGSHQACELLEKTEGIFPRLSEDDLALTEETPLLPGDASPGEEDPGIQNFFADAKQEGADADARLRRIAPAGKPTSLDLTFHLLRELMETSRSEKMSQKAQMNKKLLQTLGK</sequence>
<evidence type="ECO:0000256" key="8">
    <source>
        <dbReference type="SAM" id="SignalP"/>
    </source>
</evidence>
<evidence type="ECO:0000256" key="7">
    <source>
        <dbReference type="SAM" id="MobiDB-lite"/>
    </source>
</evidence>
<feature type="signal peptide" evidence="8">
    <location>
        <begin position="1"/>
        <end position="24"/>
    </location>
</feature>
<feature type="chain" id="PRO_5044825351" description="Corticotropin-releasing factor domain-containing protein" evidence="8">
    <location>
        <begin position="25"/>
        <end position="154"/>
    </location>
</feature>